<dbReference type="GO" id="GO:0008757">
    <property type="term" value="F:S-adenosylmethionine-dependent methyltransferase activity"/>
    <property type="evidence" value="ECO:0007669"/>
    <property type="project" value="InterPro"/>
</dbReference>
<dbReference type="GO" id="GO:0032259">
    <property type="term" value="P:methylation"/>
    <property type="evidence" value="ECO:0007669"/>
    <property type="project" value="UniProtKB-KW"/>
</dbReference>
<accession>A0A1H0IDI3</accession>
<evidence type="ECO:0000313" key="3">
    <source>
        <dbReference type="Proteomes" id="UP000198793"/>
    </source>
</evidence>
<dbReference type="Proteomes" id="UP000198793">
    <property type="component" value="Unassembled WGS sequence"/>
</dbReference>
<dbReference type="RefSeq" id="WP_090673546.1">
    <property type="nucleotide sequence ID" value="NZ_FNIT01000005.1"/>
</dbReference>
<name>A0A1H0IDI3_9HYPH</name>
<dbReference type="OrthoDB" id="939937at2"/>
<dbReference type="AlphaFoldDB" id="A0A1H0IDI3"/>
<dbReference type="SUPFAM" id="SSF53335">
    <property type="entry name" value="S-adenosyl-L-methionine-dependent methyltransferases"/>
    <property type="match status" value="1"/>
</dbReference>
<feature type="domain" description="Methyltransferase type 11" evidence="1">
    <location>
        <begin position="81"/>
        <end position="145"/>
    </location>
</feature>
<keyword evidence="3" id="KW-1185">Reference proteome</keyword>
<dbReference type="PANTHER" id="PTHR43036:SF2">
    <property type="entry name" value="OS04G0481300 PROTEIN"/>
    <property type="match status" value="1"/>
</dbReference>
<proteinExistence type="predicted"/>
<dbReference type="InterPro" id="IPR029063">
    <property type="entry name" value="SAM-dependent_MTases_sf"/>
</dbReference>
<dbReference type="InterPro" id="IPR013216">
    <property type="entry name" value="Methyltransf_11"/>
</dbReference>
<evidence type="ECO:0000313" key="2">
    <source>
        <dbReference type="EMBL" id="SDO29529.1"/>
    </source>
</evidence>
<dbReference type="PANTHER" id="PTHR43036">
    <property type="entry name" value="OSJNBB0011N17.9 PROTEIN"/>
    <property type="match status" value="1"/>
</dbReference>
<evidence type="ECO:0000259" key="1">
    <source>
        <dbReference type="Pfam" id="PF08241"/>
    </source>
</evidence>
<keyword evidence="2" id="KW-0489">Methyltransferase</keyword>
<dbReference type="STRING" id="1166073.SAMN05192530_10586"/>
<protein>
    <submittedName>
        <fullName evidence="2">Methyltransferase domain-containing protein</fullName>
    </submittedName>
</protein>
<dbReference type="CDD" id="cd02440">
    <property type="entry name" value="AdoMet_MTases"/>
    <property type="match status" value="1"/>
</dbReference>
<organism evidence="2 3">
    <name type="scientific">Aureimonas jatrophae</name>
    <dbReference type="NCBI Taxonomy" id="1166073"/>
    <lineage>
        <taxon>Bacteria</taxon>
        <taxon>Pseudomonadati</taxon>
        <taxon>Pseudomonadota</taxon>
        <taxon>Alphaproteobacteria</taxon>
        <taxon>Hyphomicrobiales</taxon>
        <taxon>Aurantimonadaceae</taxon>
        <taxon>Aureimonas</taxon>
    </lineage>
</organism>
<gene>
    <name evidence="2" type="ORF">SAMN05192530_10586</name>
</gene>
<sequence length="207" mass="23033">MSIADLPEEAFRKADTSPDALFYGTPRFVTHIDDRAIAALTRFYRRKIEPGARVLDLMSSWVSHLPDDVAYADVVGHGMNAEELAANPRFSRWFVQDLNRDPTLDLPDRCFDAALICVGIQYLEQPVAVLRELYRTLAPGGRVVVSFSNRCFPTKAVAIWQALGGDDHARLIALYLDEAGFEHVEPHVLQTADRKGDPLIAVVGIKS</sequence>
<keyword evidence="2" id="KW-0808">Transferase</keyword>
<dbReference type="Gene3D" id="3.40.50.150">
    <property type="entry name" value="Vaccinia Virus protein VP39"/>
    <property type="match status" value="1"/>
</dbReference>
<dbReference type="EMBL" id="FNIT01000005">
    <property type="protein sequence ID" value="SDO29529.1"/>
    <property type="molecule type" value="Genomic_DNA"/>
</dbReference>
<dbReference type="Pfam" id="PF08241">
    <property type="entry name" value="Methyltransf_11"/>
    <property type="match status" value="1"/>
</dbReference>
<reference evidence="2 3" key="1">
    <citation type="submission" date="2016-10" db="EMBL/GenBank/DDBJ databases">
        <authorList>
            <person name="de Groot N.N."/>
        </authorList>
    </citation>
    <scope>NUCLEOTIDE SEQUENCE [LARGE SCALE GENOMIC DNA]</scope>
    <source>
        <strain evidence="3">L7-484,KACC 16230,DSM 25025</strain>
    </source>
</reference>